<evidence type="ECO:0000256" key="8">
    <source>
        <dbReference type="ARBA" id="ARBA00022989"/>
    </source>
</evidence>
<keyword evidence="9 12" id="KW-0472">Membrane</keyword>
<feature type="signal peptide" evidence="13">
    <location>
        <begin position="1"/>
        <end position="26"/>
    </location>
</feature>
<evidence type="ECO:0000256" key="4">
    <source>
        <dbReference type="ARBA" id="ARBA00022614"/>
    </source>
</evidence>
<feature type="chain" id="PRO_5016810716" evidence="13">
    <location>
        <begin position="27"/>
        <end position="871"/>
    </location>
</feature>
<evidence type="ECO:0000256" key="13">
    <source>
        <dbReference type="SAM" id="SignalP"/>
    </source>
</evidence>
<evidence type="ECO:0000259" key="14">
    <source>
        <dbReference type="Pfam" id="PF08263"/>
    </source>
</evidence>
<evidence type="ECO:0000256" key="2">
    <source>
        <dbReference type="ARBA" id="ARBA00009592"/>
    </source>
</evidence>
<keyword evidence="5 12" id="KW-0812">Transmembrane</keyword>
<dbReference type="SMART" id="SM00369">
    <property type="entry name" value="LRR_TYP"/>
    <property type="match status" value="4"/>
</dbReference>
<gene>
    <name evidence="15" type="primary">RLP12</name>
    <name evidence="15" type="ORF">CR513_55262</name>
</gene>
<dbReference type="PRINTS" id="PR00019">
    <property type="entry name" value="LEURICHRPT"/>
</dbReference>
<comment type="caution">
    <text evidence="15">The sequence shown here is derived from an EMBL/GenBank/DDBJ whole genome shotgun (WGS) entry which is preliminary data.</text>
</comment>
<organism evidence="15 16">
    <name type="scientific">Mucuna pruriens</name>
    <name type="common">Velvet bean</name>
    <name type="synonym">Dolichos pruriens</name>
    <dbReference type="NCBI Taxonomy" id="157652"/>
    <lineage>
        <taxon>Eukaryota</taxon>
        <taxon>Viridiplantae</taxon>
        <taxon>Streptophyta</taxon>
        <taxon>Embryophyta</taxon>
        <taxon>Tracheophyta</taxon>
        <taxon>Spermatophyta</taxon>
        <taxon>Magnoliopsida</taxon>
        <taxon>eudicotyledons</taxon>
        <taxon>Gunneridae</taxon>
        <taxon>Pentapetalae</taxon>
        <taxon>rosids</taxon>
        <taxon>fabids</taxon>
        <taxon>Fabales</taxon>
        <taxon>Fabaceae</taxon>
        <taxon>Papilionoideae</taxon>
        <taxon>50 kb inversion clade</taxon>
        <taxon>NPAAA clade</taxon>
        <taxon>indigoferoid/millettioid clade</taxon>
        <taxon>Phaseoleae</taxon>
        <taxon>Mucuna</taxon>
    </lineage>
</organism>
<evidence type="ECO:0000313" key="16">
    <source>
        <dbReference type="Proteomes" id="UP000257109"/>
    </source>
</evidence>
<evidence type="ECO:0000256" key="9">
    <source>
        <dbReference type="ARBA" id="ARBA00023136"/>
    </source>
</evidence>
<keyword evidence="11" id="KW-0325">Glycoprotein</keyword>
<dbReference type="InterPro" id="IPR003591">
    <property type="entry name" value="Leu-rich_rpt_typical-subtyp"/>
</dbReference>
<dbReference type="PANTHER" id="PTHR48063">
    <property type="entry name" value="LRR RECEPTOR-LIKE KINASE"/>
    <property type="match status" value="1"/>
</dbReference>
<keyword evidence="7" id="KW-0677">Repeat</keyword>
<evidence type="ECO:0000256" key="11">
    <source>
        <dbReference type="ARBA" id="ARBA00023180"/>
    </source>
</evidence>
<evidence type="ECO:0000313" key="15">
    <source>
        <dbReference type="EMBL" id="RDX66019.1"/>
    </source>
</evidence>
<reference evidence="15" key="1">
    <citation type="submission" date="2018-05" db="EMBL/GenBank/DDBJ databases">
        <title>Draft genome of Mucuna pruriens seed.</title>
        <authorList>
            <person name="Nnadi N.E."/>
            <person name="Vos R."/>
            <person name="Hasami M.H."/>
            <person name="Devisetty U.K."/>
            <person name="Aguiy J.C."/>
        </authorList>
    </citation>
    <scope>NUCLEOTIDE SEQUENCE [LARGE SCALE GENOMIC DNA]</scope>
    <source>
        <strain evidence="15">JCA_2017</strain>
    </source>
</reference>
<dbReference type="OrthoDB" id="1430395at2759"/>
<dbReference type="Pfam" id="PF13855">
    <property type="entry name" value="LRR_8"/>
    <property type="match status" value="2"/>
</dbReference>
<evidence type="ECO:0000256" key="7">
    <source>
        <dbReference type="ARBA" id="ARBA00022737"/>
    </source>
</evidence>
<comment type="similarity">
    <text evidence="2">Belongs to the RLP family.</text>
</comment>
<dbReference type="Pfam" id="PF08263">
    <property type="entry name" value="LRRNT_2"/>
    <property type="match status" value="1"/>
</dbReference>
<accession>A0A371EJG3</accession>
<dbReference type="InterPro" id="IPR001611">
    <property type="entry name" value="Leu-rich_rpt"/>
</dbReference>
<dbReference type="Gene3D" id="3.80.10.10">
    <property type="entry name" value="Ribonuclease Inhibitor"/>
    <property type="match status" value="2"/>
</dbReference>
<dbReference type="InterPro" id="IPR046956">
    <property type="entry name" value="RLP23-like"/>
</dbReference>
<evidence type="ECO:0000256" key="10">
    <source>
        <dbReference type="ARBA" id="ARBA00023170"/>
    </source>
</evidence>
<keyword evidence="6 13" id="KW-0732">Signal</keyword>
<dbReference type="AlphaFoldDB" id="A0A371EJG3"/>
<evidence type="ECO:0000256" key="12">
    <source>
        <dbReference type="SAM" id="Phobius"/>
    </source>
</evidence>
<dbReference type="SUPFAM" id="SSF52047">
    <property type="entry name" value="RNI-like"/>
    <property type="match status" value="1"/>
</dbReference>
<dbReference type="PROSITE" id="PS51450">
    <property type="entry name" value="LRR"/>
    <property type="match status" value="2"/>
</dbReference>
<dbReference type="GO" id="GO:0005886">
    <property type="term" value="C:plasma membrane"/>
    <property type="evidence" value="ECO:0007669"/>
    <property type="project" value="UniProtKB-SubCell"/>
</dbReference>
<dbReference type="InterPro" id="IPR013210">
    <property type="entry name" value="LRR_N_plant-typ"/>
</dbReference>
<dbReference type="FunFam" id="3.80.10.10:FF:000095">
    <property type="entry name" value="LRR receptor-like serine/threonine-protein kinase GSO1"/>
    <property type="match status" value="1"/>
</dbReference>
<dbReference type="STRING" id="157652.A0A371EJG3"/>
<keyword evidence="10" id="KW-0675">Receptor</keyword>
<sequence length="871" mass="98025">MVCFTLGISIVLLLLLSAVTFQKGICSTNRRISCNKKDQSALLIFKHSLVDSSNKLSSWSNEEDCCAWKGVQCDNVTGRVTRLDLNQEYLEGEINLSLFQIQFLSYLDLSLNEFSRLSLPPTLNQSLDTPSNTHANFSNLEYLDLSFNEDLHLDNLQWLSQLPSLKSLNLSQINLENETSWLQTMAMHPSLVELRLASCNLINVNPFVKFVNLTSLVTLDLSGNYFHSELPYWLFNISSEISHIDLSFNTFQGQIPKSLLNLQNLKSLRLDNNELTGLIPNWLGKFEQLQHLGLSENPFNGSFPSSLGNLSSLTQLGVSSNFLSGNLSNTIGQLFNLRSLLIGGSLSGVLSEKHFSKLFNLESLVLHSAFTFDLDPNWIPPFQLHQVSLRYTILGPTFPNWLYTQRTLETLDVSHSGISSINADRFWRFVANIRDVTLSYNAISADLSNVTLNSEYIFMTNNNFTGGLPLISTNVFLLDVSYNSLSGPISPFLCHKLGRKNTLDYLDVSNNLLTGVIPDCWENWRGLTYLFINNNKLGGEIPPSMGLLNELVEMDLHKNNLSGKFSLDTSNFKSLVFINLGENNFSGVVPTKMPESMQVMILRSNQFTGNVPPQVCNLPSLIHLDLSQNKLSGSIPPCIYNITPMAGVRRVNHFWFNLDLFWKGRELEYQETGLLRNLDLSTNNLSGEIPLGLFGLTQLYFLNLSKNHFMGKIPSKIGGMKNLESLDLSNNHLSGEIPASISSLSFLSYLNLSYNDFTGQIPLGTQLQSFDAWSYVGNPKLCGPPLTKNCSREENHDKPRQGGTNESLIQSLYLGMGVGFLVGLWGVWGFLFLNRAWRHRYFQILNHIVDWLYVFIALKLKKFAELRTSSR</sequence>
<dbReference type="FunFam" id="3.80.10.10:FF:000111">
    <property type="entry name" value="LRR receptor-like serine/threonine-protein kinase ERECTA"/>
    <property type="match status" value="1"/>
</dbReference>
<dbReference type="EMBL" id="QJKJ01013626">
    <property type="protein sequence ID" value="RDX66019.1"/>
    <property type="molecule type" value="Genomic_DNA"/>
</dbReference>
<dbReference type="PANTHER" id="PTHR48063:SF52">
    <property type="entry name" value="LRR RECEPTOR-LIKE KINASE FAMILY PROTEIN"/>
    <property type="match status" value="1"/>
</dbReference>
<name>A0A371EJG3_MUCPR</name>
<keyword evidence="3" id="KW-1003">Cell membrane</keyword>
<evidence type="ECO:0000256" key="1">
    <source>
        <dbReference type="ARBA" id="ARBA00004251"/>
    </source>
</evidence>
<keyword evidence="4" id="KW-0433">Leucine-rich repeat</keyword>
<comment type="subcellular location">
    <subcellularLocation>
        <location evidence="1">Cell membrane</location>
        <topology evidence="1">Single-pass type I membrane protein</topology>
    </subcellularLocation>
</comment>
<evidence type="ECO:0000256" key="3">
    <source>
        <dbReference type="ARBA" id="ARBA00022475"/>
    </source>
</evidence>
<feature type="domain" description="Leucine-rich repeat-containing N-terminal plant-type" evidence="14">
    <location>
        <begin position="36"/>
        <end position="74"/>
    </location>
</feature>
<feature type="transmembrane region" description="Helical" evidence="12">
    <location>
        <begin position="812"/>
        <end position="833"/>
    </location>
</feature>
<protein>
    <submittedName>
        <fullName evidence="15">Receptor-like protein 12</fullName>
    </submittedName>
</protein>
<feature type="non-terminal residue" evidence="15">
    <location>
        <position position="1"/>
    </location>
</feature>
<dbReference type="SUPFAM" id="SSF52058">
    <property type="entry name" value="L domain-like"/>
    <property type="match status" value="1"/>
</dbReference>
<evidence type="ECO:0000256" key="5">
    <source>
        <dbReference type="ARBA" id="ARBA00022692"/>
    </source>
</evidence>
<keyword evidence="16" id="KW-1185">Reference proteome</keyword>
<dbReference type="InterPro" id="IPR032675">
    <property type="entry name" value="LRR_dom_sf"/>
</dbReference>
<keyword evidence="8 12" id="KW-1133">Transmembrane helix</keyword>
<dbReference type="Pfam" id="PF00560">
    <property type="entry name" value="LRR_1"/>
    <property type="match status" value="5"/>
</dbReference>
<evidence type="ECO:0000256" key="6">
    <source>
        <dbReference type="ARBA" id="ARBA00022729"/>
    </source>
</evidence>
<dbReference type="FunFam" id="3.80.10.10:FF:000041">
    <property type="entry name" value="LRR receptor-like serine/threonine-protein kinase ERECTA"/>
    <property type="match status" value="1"/>
</dbReference>
<dbReference type="Proteomes" id="UP000257109">
    <property type="component" value="Unassembled WGS sequence"/>
</dbReference>
<proteinExistence type="inferred from homology"/>